<dbReference type="Proteomes" id="UP000516696">
    <property type="component" value="Chromosome"/>
</dbReference>
<evidence type="ECO:0000313" key="2">
    <source>
        <dbReference type="EMBL" id="MDL4937277.1"/>
    </source>
</evidence>
<feature type="domain" description="ABM" evidence="1">
    <location>
        <begin position="2"/>
        <end position="94"/>
    </location>
</feature>
<reference evidence="2 7" key="3">
    <citation type="submission" date="2023-06" db="EMBL/GenBank/DDBJ databases">
        <title>Acute promotion of culturable opportunistic pathogens and persistent increase of antibiotic resistance following antibiotic exposure in mouse gut microbiota.</title>
        <authorList>
            <person name="Li L."/>
            <person name="Wang B."/>
            <person name="Sun Y."/>
            <person name="Wang M."/>
            <person name="Xu H."/>
        </authorList>
    </citation>
    <scope>NUCLEOTIDE SEQUENCE [LARGE SCALE GENOMIC DNA]</scope>
    <source>
        <strain evidence="2 7">CRI2_2</strain>
    </source>
</reference>
<dbReference type="Gene3D" id="3.30.70.100">
    <property type="match status" value="1"/>
</dbReference>
<evidence type="ECO:0000313" key="4">
    <source>
        <dbReference type="EMBL" id="QOG26744.1"/>
    </source>
</evidence>
<evidence type="ECO:0000313" key="5">
    <source>
        <dbReference type="Proteomes" id="UP000516696"/>
    </source>
</evidence>
<dbReference type="EMBL" id="CP050485">
    <property type="protein sequence ID" value="QOG26744.1"/>
    <property type="molecule type" value="Genomic_DNA"/>
</dbReference>
<dbReference type="Pfam" id="PF03992">
    <property type="entry name" value="ABM"/>
    <property type="match status" value="1"/>
</dbReference>
<evidence type="ECO:0000313" key="7">
    <source>
        <dbReference type="Proteomes" id="UP001241571"/>
    </source>
</evidence>
<reference evidence="4 5" key="1">
    <citation type="submission" date="2020-03" db="EMBL/GenBank/DDBJ databases">
        <title>Characterization of ganglioside-mimicking enterococci.</title>
        <authorList>
            <person name="Patry R.T."/>
            <person name="Nothaft H."/>
            <person name="Bridger R."/>
            <person name="Shajahan A."/>
            <person name="Huynh S."/>
            <person name="Sanchez S."/>
            <person name="Azadi P."/>
            <person name="Cooper K."/>
            <person name="Miller W.G."/>
            <person name="Parker C.T."/>
            <person name="Wells L."/>
            <person name="Szymanski C.M."/>
        </authorList>
    </citation>
    <scope>NUCLEOTIDE SEQUENCE [LARGE SCALE GENOMIC DNA]</scope>
    <source>
        <strain evidence="4 5">EGM181</strain>
    </source>
</reference>
<evidence type="ECO:0000259" key="1">
    <source>
        <dbReference type="PROSITE" id="PS51725"/>
    </source>
</evidence>
<dbReference type="Proteomes" id="UP001183682">
    <property type="component" value="Unassembled WGS sequence"/>
</dbReference>
<reference evidence="3" key="2">
    <citation type="submission" date="2023-03" db="EMBL/GenBank/DDBJ databases">
        <authorList>
            <person name="Shen W."/>
            <person name="Cai J."/>
        </authorList>
    </citation>
    <scope>NUCLEOTIDE SEQUENCE</scope>
    <source>
        <strain evidence="3">K69-2</strain>
    </source>
</reference>
<dbReference type="EMBL" id="JASUBT010000015">
    <property type="protein sequence ID" value="MDL4937277.1"/>
    <property type="molecule type" value="Genomic_DNA"/>
</dbReference>
<dbReference type="PROSITE" id="PS51725">
    <property type="entry name" value="ABM"/>
    <property type="match status" value="1"/>
</dbReference>
<accession>A0A2K3QRZ3</accession>
<name>A0A2K3QRZ3_ENTGA</name>
<dbReference type="SUPFAM" id="SSF54909">
    <property type="entry name" value="Dimeric alpha+beta barrel"/>
    <property type="match status" value="1"/>
</dbReference>
<dbReference type="AlphaFoldDB" id="A0A2K3QRZ3"/>
<dbReference type="Proteomes" id="UP001241571">
    <property type="component" value="Unassembled WGS sequence"/>
</dbReference>
<dbReference type="GO" id="GO:0004497">
    <property type="term" value="F:monooxygenase activity"/>
    <property type="evidence" value="ECO:0007669"/>
    <property type="project" value="UniProtKB-KW"/>
</dbReference>
<keyword evidence="3" id="KW-0560">Oxidoreductase</keyword>
<keyword evidence="3" id="KW-0503">Monooxygenase</keyword>
<organism evidence="3 6">
    <name type="scientific">Enterococcus gallinarum</name>
    <dbReference type="NCBI Taxonomy" id="1353"/>
    <lineage>
        <taxon>Bacteria</taxon>
        <taxon>Bacillati</taxon>
        <taxon>Bacillota</taxon>
        <taxon>Bacilli</taxon>
        <taxon>Lactobacillales</taxon>
        <taxon>Enterococcaceae</taxon>
        <taxon>Enterococcus</taxon>
    </lineage>
</organism>
<evidence type="ECO:0000313" key="6">
    <source>
        <dbReference type="Proteomes" id="UP001183682"/>
    </source>
</evidence>
<protein>
    <submittedName>
        <fullName evidence="3">Antibiotic biosynthesis monooxygenase</fullName>
    </submittedName>
</protein>
<evidence type="ECO:0000313" key="3">
    <source>
        <dbReference type="EMBL" id="MDT2690667.1"/>
    </source>
</evidence>
<dbReference type="InterPro" id="IPR011008">
    <property type="entry name" value="Dimeric_a/b-barrel"/>
</dbReference>
<sequence length="114" mass="13336">MYIKTVTFEVLAEAKETFSEKIRKDIASMKTFEGCLQSECWINEKKASVDFQLVSKWQEKKHFQAWLKRPEHLQKHREAYRAEKEGNGKPSVVINKSGQDYSLFDDSLVSFSKN</sequence>
<proteinExistence type="predicted"/>
<gene>
    <name evidence="4" type="ORF">EGM181_05475</name>
    <name evidence="3" type="ORF">P7E30_10695</name>
    <name evidence="2" type="ORF">QRX88_16360</name>
</gene>
<dbReference type="RefSeq" id="WP_081131300.1">
    <property type="nucleotide sequence ID" value="NZ_BSYC01000002.1"/>
</dbReference>
<dbReference type="InterPro" id="IPR007138">
    <property type="entry name" value="ABM_dom"/>
</dbReference>
<dbReference type="EMBL" id="JARPZN010000007">
    <property type="protein sequence ID" value="MDT2690667.1"/>
    <property type="molecule type" value="Genomic_DNA"/>
</dbReference>